<name>A0ACD2ZYD7_9AGAR</name>
<keyword evidence="2" id="KW-1185">Reference proteome</keyword>
<dbReference type="EMBL" id="ML209418">
    <property type="protein sequence ID" value="TFK58363.1"/>
    <property type="molecule type" value="Genomic_DNA"/>
</dbReference>
<evidence type="ECO:0000313" key="1">
    <source>
        <dbReference type="EMBL" id="TFK58363.1"/>
    </source>
</evidence>
<gene>
    <name evidence="1" type="ORF">BDN72DRAFT_906814</name>
</gene>
<accession>A0ACD2ZYD7</accession>
<sequence>MPPRKSKGADPASLRRSSRLSDKRPHPYHVEGSPCGATSAVGRESKSPNHDAQSREPSEACSEPVPDDQADDGEHTATPESTVNGDQDEEAMDEEVLPLYFQYFSKNTAKAEELERIRQCLECPKCKEPLREPLFAACGHTFCSDCFTEAMKRQLARNTTFQLSTVLSPMNAKLFLRRFDLSNPRELEVLLTALYPMCQADKFSLILMHKCPVADCRTVLLSPPMQSEITIDICHWAGIPDNTKYSETPILDLLFTDPNRFRPQLDE</sequence>
<organism evidence="1 2">
    <name type="scientific">Pluteus cervinus</name>
    <dbReference type="NCBI Taxonomy" id="181527"/>
    <lineage>
        <taxon>Eukaryota</taxon>
        <taxon>Fungi</taxon>
        <taxon>Dikarya</taxon>
        <taxon>Basidiomycota</taxon>
        <taxon>Agaricomycotina</taxon>
        <taxon>Agaricomycetes</taxon>
        <taxon>Agaricomycetidae</taxon>
        <taxon>Agaricales</taxon>
        <taxon>Pluteineae</taxon>
        <taxon>Pluteaceae</taxon>
        <taxon>Pluteus</taxon>
    </lineage>
</organism>
<proteinExistence type="predicted"/>
<evidence type="ECO:0000313" key="2">
    <source>
        <dbReference type="Proteomes" id="UP000308600"/>
    </source>
</evidence>
<reference evidence="1 2" key="1">
    <citation type="journal article" date="2019" name="Nat. Ecol. Evol.">
        <title>Megaphylogeny resolves global patterns of mushroom evolution.</title>
        <authorList>
            <person name="Varga T."/>
            <person name="Krizsan K."/>
            <person name="Foldi C."/>
            <person name="Dima B."/>
            <person name="Sanchez-Garcia M."/>
            <person name="Sanchez-Ramirez S."/>
            <person name="Szollosi G.J."/>
            <person name="Szarkandi J.G."/>
            <person name="Papp V."/>
            <person name="Albert L."/>
            <person name="Andreopoulos W."/>
            <person name="Angelini C."/>
            <person name="Antonin V."/>
            <person name="Barry K.W."/>
            <person name="Bougher N.L."/>
            <person name="Buchanan P."/>
            <person name="Buyck B."/>
            <person name="Bense V."/>
            <person name="Catcheside P."/>
            <person name="Chovatia M."/>
            <person name="Cooper J."/>
            <person name="Damon W."/>
            <person name="Desjardin D."/>
            <person name="Finy P."/>
            <person name="Geml J."/>
            <person name="Haridas S."/>
            <person name="Hughes K."/>
            <person name="Justo A."/>
            <person name="Karasinski D."/>
            <person name="Kautmanova I."/>
            <person name="Kiss B."/>
            <person name="Kocsube S."/>
            <person name="Kotiranta H."/>
            <person name="LaButti K.M."/>
            <person name="Lechner B.E."/>
            <person name="Liimatainen K."/>
            <person name="Lipzen A."/>
            <person name="Lukacs Z."/>
            <person name="Mihaltcheva S."/>
            <person name="Morgado L.N."/>
            <person name="Niskanen T."/>
            <person name="Noordeloos M.E."/>
            <person name="Ohm R.A."/>
            <person name="Ortiz-Santana B."/>
            <person name="Ovrebo C."/>
            <person name="Racz N."/>
            <person name="Riley R."/>
            <person name="Savchenko A."/>
            <person name="Shiryaev A."/>
            <person name="Soop K."/>
            <person name="Spirin V."/>
            <person name="Szebenyi C."/>
            <person name="Tomsovsky M."/>
            <person name="Tulloss R.E."/>
            <person name="Uehling J."/>
            <person name="Grigoriev I.V."/>
            <person name="Vagvolgyi C."/>
            <person name="Papp T."/>
            <person name="Martin F.M."/>
            <person name="Miettinen O."/>
            <person name="Hibbett D.S."/>
            <person name="Nagy L.G."/>
        </authorList>
    </citation>
    <scope>NUCLEOTIDE SEQUENCE [LARGE SCALE GENOMIC DNA]</scope>
    <source>
        <strain evidence="1 2">NL-1719</strain>
    </source>
</reference>
<dbReference type="Proteomes" id="UP000308600">
    <property type="component" value="Unassembled WGS sequence"/>
</dbReference>
<protein>
    <submittedName>
        <fullName evidence="1">Uncharacterized protein</fullName>
    </submittedName>
</protein>